<dbReference type="PANTHER" id="PTHR11959:SF1">
    <property type="entry name" value="4-HYDROXYPHENYLPYRUVATE DIOXYGENASE"/>
    <property type="match status" value="1"/>
</dbReference>
<dbReference type="EMBL" id="CP018145">
    <property type="protein sequence ID" value="ASJ55158.1"/>
    <property type="molecule type" value="Genomic_DNA"/>
</dbReference>
<dbReference type="CDD" id="cd07250">
    <property type="entry name" value="HPPD_C_like"/>
    <property type="match status" value="1"/>
</dbReference>
<dbReference type="Proteomes" id="UP000197781">
    <property type="component" value="Chromosome"/>
</dbReference>
<dbReference type="PANTHER" id="PTHR11959">
    <property type="entry name" value="4-HYDROXYPHENYLPYRUVATE DIOXYGENASE"/>
    <property type="match status" value="1"/>
</dbReference>
<evidence type="ECO:0000256" key="5">
    <source>
        <dbReference type="PIRSR" id="PIRSR009283-1"/>
    </source>
</evidence>
<dbReference type="InterPro" id="IPR037523">
    <property type="entry name" value="VOC_core"/>
</dbReference>
<dbReference type="KEGG" id="bfm:BP422_17335"/>
<keyword evidence="3" id="KW-0677">Repeat</keyword>
<keyword evidence="7" id="KW-0223">Dioxygenase</keyword>
<dbReference type="PIRSF" id="PIRSF009283">
    <property type="entry name" value="HPP_dOase"/>
    <property type="match status" value="1"/>
</dbReference>
<dbReference type="Gene3D" id="3.10.180.10">
    <property type="entry name" value="2,3-Dihydroxybiphenyl 1,2-Dioxygenase, domain 1"/>
    <property type="match status" value="2"/>
</dbReference>
<proteinExistence type="inferred from homology"/>
<evidence type="ECO:0000256" key="1">
    <source>
        <dbReference type="ARBA" id="ARBA00005877"/>
    </source>
</evidence>
<keyword evidence="2 5" id="KW-0479">Metal-binding</keyword>
<dbReference type="GO" id="GO:0046872">
    <property type="term" value="F:metal ion binding"/>
    <property type="evidence" value="ECO:0007669"/>
    <property type="project" value="UniProtKB-KW"/>
</dbReference>
<dbReference type="InterPro" id="IPR004360">
    <property type="entry name" value="Glyas_Fos-R_dOase_dom"/>
</dbReference>
<feature type="binding site" evidence="5">
    <location>
        <position position="171"/>
    </location>
    <ligand>
        <name>Fe cation</name>
        <dbReference type="ChEBI" id="CHEBI:24875"/>
    </ligand>
</feature>
<evidence type="ECO:0000259" key="6">
    <source>
        <dbReference type="PROSITE" id="PS51819"/>
    </source>
</evidence>
<dbReference type="RefSeq" id="WP_088908843.1">
    <property type="nucleotide sequence ID" value="NZ_CP018145.1"/>
</dbReference>
<dbReference type="InterPro" id="IPR041736">
    <property type="entry name" value="4OHPhenylPyrv_dOase_N"/>
</dbReference>
<keyword evidence="7" id="KW-0670">Pyruvate</keyword>
<dbReference type="CDD" id="cd08342">
    <property type="entry name" value="HPPD_N_like"/>
    <property type="match status" value="1"/>
</dbReference>
<feature type="binding site" evidence="5">
    <location>
        <position position="252"/>
    </location>
    <ligand>
        <name>Fe cation</name>
        <dbReference type="ChEBI" id="CHEBI:24875"/>
    </ligand>
</feature>
<organism evidence="7 8">
    <name type="scientific">Brevibacillus formosus</name>
    <dbReference type="NCBI Taxonomy" id="54913"/>
    <lineage>
        <taxon>Bacteria</taxon>
        <taxon>Bacillati</taxon>
        <taxon>Bacillota</taxon>
        <taxon>Bacilli</taxon>
        <taxon>Bacillales</taxon>
        <taxon>Paenibacillaceae</taxon>
        <taxon>Brevibacillus</taxon>
    </lineage>
</organism>
<dbReference type="GO" id="GO:0006572">
    <property type="term" value="P:L-tyrosine catabolic process"/>
    <property type="evidence" value="ECO:0007669"/>
    <property type="project" value="TreeGrafter"/>
</dbReference>
<evidence type="ECO:0000313" key="8">
    <source>
        <dbReference type="Proteomes" id="UP000197781"/>
    </source>
</evidence>
<name>A0A220MJ50_9BACL</name>
<feature type="domain" description="VOC" evidence="6">
    <location>
        <begin position="11"/>
        <end position="141"/>
    </location>
</feature>
<comment type="cofactor">
    <cofactor evidence="5">
        <name>Fe cation</name>
        <dbReference type="ChEBI" id="CHEBI:24875"/>
    </cofactor>
    <text evidence="5">Binds 1 Fe cation per subunit.</text>
</comment>
<keyword evidence="7" id="KW-0560">Oxidoreductase</keyword>
<evidence type="ECO:0000256" key="3">
    <source>
        <dbReference type="ARBA" id="ARBA00022737"/>
    </source>
</evidence>
<dbReference type="Pfam" id="PF00903">
    <property type="entry name" value="Glyoxalase"/>
    <property type="match status" value="1"/>
</dbReference>
<protein>
    <submittedName>
        <fullName evidence="7">4-hydroxyphenylpyruvate dioxygenase</fullName>
    </submittedName>
</protein>
<dbReference type="AlphaFoldDB" id="A0A220MJ50"/>
<dbReference type="FunFam" id="3.10.180.10:FF:000001">
    <property type="entry name" value="4-hydroxyphenylpyruvate dioxygenase"/>
    <property type="match status" value="1"/>
</dbReference>
<feature type="binding site" evidence="5">
    <location>
        <position position="331"/>
    </location>
    <ligand>
        <name>Fe cation</name>
        <dbReference type="ChEBI" id="CHEBI:24875"/>
    </ligand>
</feature>
<dbReference type="InterPro" id="IPR041735">
    <property type="entry name" value="4OHPhenylPyrv_dOase_C"/>
</dbReference>
<dbReference type="SUPFAM" id="SSF54593">
    <property type="entry name" value="Glyoxalase/Bleomycin resistance protein/Dihydroxybiphenyl dioxygenase"/>
    <property type="match status" value="1"/>
</dbReference>
<dbReference type="Pfam" id="PF14696">
    <property type="entry name" value="Glyoxalase_5"/>
    <property type="match status" value="1"/>
</dbReference>
<accession>A0A220MJ50</accession>
<evidence type="ECO:0000313" key="7">
    <source>
        <dbReference type="EMBL" id="ASJ55158.1"/>
    </source>
</evidence>
<feature type="domain" description="VOC" evidence="6">
    <location>
        <begin position="168"/>
        <end position="320"/>
    </location>
</feature>
<dbReference type="NCBIfam" id="TIGR01263">
    <property type="entry name" value="4HPPD"/>
    <property type="match status" value="1"/>
</dbReference>
<dbReference type="PROSITE" id="PS51819">
    <property type="entry name" value="VOC"/>
    <property type="match status" value="2"/>
</dbReference>
<keyword evidence="4 5" id="KW-0408">Iron</keyword>
<comment type="similarity">
    <text evidence="1">Belongs to the 4HPPD family.</text>
</comment>
<evidence type="ECO:0000256" key="2">
    <source>
        <dbReference type="ARBA" id="ARBA00022723"/>
    </source>
</evidence>
<dbReference type="InterPro" id="IPR005956">
    <property type="entry name" value="4OHPhenylPyrv_dOase"/>
</dbReference>
<evidence type="ECO:0000256" key="4">
    <source>
        <dbReference type="ARBA" id="ARBA00023004"/>
    </source>
</evidence>
<dbReference type="InterPro" id="IPR029068">
    <property type="entry name" value="Glyas_Bleomycin-R_OHBP_Dase"/>
</dbReference>
<sequence>MSNTDFFPIQDWDYLEFYTGNAKQTMHYFTKAFGFEAVAYAGLETGSREKVSYVLKQKHMTFVISGALTPDSPIADFVKKHGDGVKDVALRVEDCEQAYREAVSRGAIPIMEPTEYTDEFGTVKKAIIGTYGENIHSFIERKNYNGPFFPGYKAYQSPVKGESTGIIGIDHIVGNVEVMDEWVEYYQKVMGFTAVQNFSEDDISTEYSALMSKVMQSGTGRIKFPINEPAEGRRKSQIQEFLEFYKGPGVQHIAILTNDIIDTVSKLRDNGVDFLMVPDAYYEDLKERVGEIDEDIEALRKLGVLVDRDDEGYLLQLFSKPIVDRPTLFIEIIQRKGARGFGNGNFKALFEALEREQERRGNL</sequence>
<reference evidence="7 8" key="1">
    <citation type="submission" date="2016-11" db="EMBL/GenBank/DDBJ databases">
        <authorList>
            <person name="Jaros S."/>
            <person name="Januszkiewicz K."/>
            <person name="Wedrychowicz H."/>
        </authorList>
    </citation>
    <scope>NUCLEOTIDE SEQUENCE [LARGE SCALE GENOMIC DNA]</scope>
    <source>
        <strain evidence="7 8">NF2</strain>
    </source>
</reference>
<dbReference type="GO" id="GO:0003868">
    <property type="term" value="F:4-hydroxyphenylpyruvate dioxygenase activity"/>
    <property type="evidence" value="ECO:0007669"/>
    <property type="project" value="InterPro"/>
</dbReference>
<gene>
    <name evidence="7" type="ORF">BP422_17335</name>
</gene>